<evidence type="ECO:0008006" key="2">
    <source>
        <dbReference type="Google" id="ProtNLM"/>
    </source>
</evidence>
<organism evidence="1">
    <name type="scientific">marine sediment metagenome</name>
    <dbReference type="NCBI Taxonomy" id="412755"/>
    <lineage>
        <taxon>unclassified sequences</taxon>
        <taxon>metagenomes</taxon>
        <taxon>ecological metagenomes</taxon>
    </lineage>
</organism>
<sequence length="375" mass="39246">MAHTYTPGLRVTERTTVRKERRLPIAGKVIVEQGAAVRAEDVVARAELPGDVATVNVVNQLAIMPGDLARYMVKAEGDTVAKDEVIAETRPFLKFLRSAARSPIDGTVETISHVTGQVLLRTAPRPVDVRAYIDGVVAEVVPGEGVIVETTGAFIQGILGIGGEVTGELTTVADSPDVVIAPSDLSDDLAGKLVVAGALITSEVYARAGQLGIAALICGGFHDRDLRELLGYDLGVAITGHEDVQPILIMTEGFGKITMAQATFDLLSAHAGQRASANGATQIRAGVLRPEIIIPAAESTAGEKVQAPAAPAGLMEGAAVRIIRQPDFGRLGVVKALPPGIEAIESEVKVRVVQIEFSDGKVVTVPRANVEAIES</sequence>
<gene>
    <name evidence="1" type="ORF">LCGC14_0402180</name>
</gene>
<comment type="caution">
    <text evidence="1">The sequence shown here is derived from an EMBL/GenBank/DDBJ whole genome shotgun (WGS) entry which is preliminary data.</text>
</comment>
<protein>
    <recommendedName>
        <fullName evidence="2">KOW domain-containing protein</fullName>
    </recommendedName>
</protein>
<evidence type="ECO:0000313" key="1">
    <source>
        <dbReference type="EMBL" id="KKN73322.1"/>
    </source>
</evidence>
<name>A0A0F9TER7_9ZZZZ</name>
<dbReference type="AlphaFoldDB" id="A0A0F9TER7"/>
<dbReference type="Gene3D" id="2.40.50.100">
    <property type="match status" value="1"/>
</dbReference>
<accession>A0A0F9TER7</accession>
<dbReference type="EMBL" id="LAZR01000346">
    <property type="protein sequence ID" value="KKN73322.1"/>
    <property type="molecule type" value="Genomic_DNA"/>
</dbReference>
<proteinExistence type="predicted"/>
<reference evidence="1" key="1">
    <citation type="journal article" date="2015" name="Nature">
        <title>Complex archaea that bridge the gap between prokaryotes and eukaryotes.</title>
        <authorList>
            <person name="Spang A."/>
            <person name="Saw J.H."/>
            <person name="Jorgensen S.L."/>
            <person name="Zaremba-Niedzwiedzka K."/>
            <person name="Martijn J."/>
            <person name="Lind A.E."/>
            <person name="van Eijk R."/>
            <person name="Schleper C."/>
            <person name="Guy L."/>
            <person name="Ettema T.J."/>
        </authorList>
    </citation>
    <scope>NUCLEOTIDE SEQUENCE</scope>
</reference>